<evidence type="ECO:0000256" key="1">
    <source>
        <dbReference type="SAM" id="SignalP"/>
    </source>
</evidence>
<gene>
    <name evidence="2" type="ORF">SAMN04489760_1126</name>
</gene>
<dbReference type="InterPro" id="IPR019734">
    <property type="entry name" value="TPR_rpt"/>
</dbReference>
<dbReference type="EMBL" id="FOBS01000012">
    <property type="protein sequence ID" value="SEM36676.1"/>
    <property type="molecule type" value="Genomic_DNA"/>
</dbReference>
<organism evidence="2 3">
    <name type="scientific">Syntrophus gentianae</name>
    <dbReference type="NCBI Taxonomy" id="43775"/>
    <lineage>
        <taxon>Bacteria</taxon>
        <taxon>Pseudomonadati</taxon>
        <taxon>Thermodesulfobacteriota</taxon>
        <taxon>Syntrophia</taxon>
        <taxon>Syntrophales</taxon>
        <taxon>Syntrophaceae</taxon>
        <taxon>Syntrophus</taxon>
    </lineage>
</organism>
<dbReference type="Proteomes" id="UP000198744">
    <property type="component" value="Unassembled WGS sequence"/>
</dbReference>
<dbReference type="SMART" id="SM00028">
    <property type="entry name" value="TPR"/>
    <property type="match status" value="3"/>
</dbReference>
<dbReference type="SUPFAM" id="SSF48452">
    <property type="entry name" value="TPR-like"/>
    <property type="match status" value="1"/>
</dbReference>
<evidence type="ECO:0008006" key="4">
    <source>
        <dbReference type="Google" id="ProtNLM"/>
    </source>
</evidence>
<dbReference type="InterPro" id="IPR011990">
    <property type="entry name" value="TPR-like_helical_dom_sf"/>
</dbReference>
<protein>
    <recommendedName>
        <fullName evidence="4">Tetratricopeptide repeat-containing protein</fullName>
    </recommendedName>
</protein>
<proteinExistence type="predicted"/>
<reference evidence="2 3" key="1">
    <citation type="submission" date="2016-10" db="EMBL/GenBank/DDBJ databases">
        <authorList>
            <person name="de Groot N.N."/>
        </authorList>
    </citation>
    <scope>NUCLEOTIDE SEQUENCE [LARGE SCALE GENOMIC DNA]</scope>
    <source>
        <strain evidence="2 3">DSM 8423</strain>
    </source>
</reference>
<evidence type="ECO:0000313" key="3">
    <source>
        <dbReference type="Proteomes" id="UP000198744"/>
    </source>
</evidence>
<keyword evidence="3" id="KW-1185">Reference proteome</keyword>
<name>A0A1H7XS27_9BACT</name>
<sequence>MNRRKLFLTTFHVGLLCTILFFSSAFAQGDPVSLQKQAIQRIDAFSDHVRKTGDFDSRMPDLAQADAELTESNRMFEARENWSALALGLIKRGDIYRWQSQWPNAIDLYRQAEKMAKRGNDIALQAKALFLRAKAERNSRNLGQALTDATEAVRLAKTTGDKDLLEQALDELGNIQLKQGNLDGALYNFNLEIEAAQGAKNPIAVFYAYDNRSNVYYAFAARCTVNEPSYERFYQALDLAKADKQKGNMGKYGDTSRIYV</sequence>
<dbReference type="RefSeq" id="WP_093883456.1">
    <property type="nucleotide sequence ID" value="NZ_FOBS01000012.1"/>
</dbReference>
<dbReference type="OrthoDB" id="4793449at2"/>
<dbReference type="Gene3D" id="1.25.40.10">
    <property type="entry name" value="Tetratricopeptide repeat domain"/>
    <property type="match status" value="1"/>
</dbReference>
<keyword evidence="1" id="KW-0732">Signal</keyword>
<accession>A0A1H7XS27</accession>
<evidence type="ECO:0000313" key="2">
    <source>
        <dbReference type="EMBL" id="SEM36676.1"/>
    </source>
</evidence>
<feature type="signal peptide" evidence="1">
    <location>
        <begin position="1"/>
        <end position="27"/>
    </location>
</feature>
<dbReference type="AlphaFoldDB" id="A0A1H7XS27"/>
<feature type="chain" id="PRO_5011565213" description="Tetratricopeptide repeat-containing protein" evidence="1">
    <location>
        <begin position="28"/>
        <end position="260"/>
    </location>
</feature>